<evidence type="ECO:0000313" key="2">
    <source>
        <dbReference type="Proteomes" id="UP000007812"/>
    </source>
</evidence>
<dbReference type="PATRIC" id="fig|1006006.8.peg.323"/>
<dbReference type="RefSeq" id="WP_013736928.1">
    <property type="nucleotide sequence ID" value="NC_015435.1"/>
</dbReference>
<accession>F4FZC1</accession>
<dbReference type="EMBL" id="CP002656">
    <property type="protein sequence ID" value="AEB94430.1"/>
    <property type="molecule type" value="Genomic_DNA"/>
</dbReference>
<organism evidence="1 2">
    <name type="scientific">Metallosphaera cuprina (strain Ar-4)</name>
    <dbReference type="NCBI Taxonomy" id="1006006"/>
    <lineage>
        <taxon>Archaea</taxon>
        <taxon>Thermoproteota</taxon>
        <taxon>Thermoprotei</taxon>
        <taxon>Sulfolobales</taxon>
        <taxon>Sulfolobaceae</taxon>
        <taxon>Metallosphaera</taxon>
    </lineage>
</organism>
<dbReference type="PROSITE" id="PS00197">
    <property type="entry name" value="2FE2S_FER_1"/>
    <property type="match status" value="1"/>
</dbReference>
<dbReference type="OrthoDB" id="35401at2157"/>
<dbReference type="STRING" id="1006006.Mcup_0322"/>
<dbReference type="GO" id="GO:0051537">
    <property type="term" value="F:2 iron, 2 sulfur cluster binding"/>
    <property type="evidence" value="ECO:0007669"/>
    <property type="project" value="InterPro"/>
</dbReference>
<name>F4FZC1_METCR</name>
<dbReference type="AlphaFoldDB" id="F4FZC1"/>
<gene>
    <name evidence="1" type="ordered locus">Mcup_0322</name>
</gene>
<reference evidence="1 2" key="1">
    <citation type="journal article" date="2011" name="J. Bacteriol.">
        <title>Complete genome sequence of Metallosphaera cuprina, a metal sulfide-oxidizing archaeon from a hot spring.</title>
        <authorList>
            <person name="Liu L.J."/>
            <person name="You X.Y."/>
            <person name="Zheng H."/>
            <person name="Wang S."/>
            <person name="Jiang C.Y."/>
            <person name="Liu S.J."/>
        </authorList>
    </citation>
    <scope>NUCLEOTIDE SEQUENCE [LARGE SCALE GENOMIC DNA]</scope>
    <source>
        <strain evidence="1 2">Ar-4</strain>
    </source>
</reference>
<sequence>MISKVLEVHKEGRFTRFIISYDGKKPKAGQFVALVFPSEKEIPLGVADYREGELEIYVDSSQLASWIESRERVTIEGPFGRPLLLGNTMGITTRELHHDVLYPLREARRSGYDVSLKCLDGCEVNFPKKERDRWDVIIASLPKGRIREVPPKTLIYVRWVKMNCMNGACGVCNVNGYLACVEGPFIEVEKVVDQG</sequence>
<evidence type="ECO:0008006" key="3">
    <source>
        <dbReference type="Google" id="ProtNLM"/>
    </source>
</evidence>
<evidence type="ECO:0000313" key="1">
    <source>
        <dbReference type="EMBL" id="AEB94430.1"/>
    </source>
</evidence>
<dbReference type="HOGENOM" id="CLU_1318587_0_0_2"/>
<dbReference type="KEGG" id="mcn:Mcup_0322"/>
<dbReference type="Proteomes" id="UP000007812">
    <property type="component" value="Chromosome"/>
</dbReference>
<dbReference type="InterPro" id="IPR006058">
    <property type="entry name" value="2Fe2S_fd_BS"/>
</dbReference>
<dbReference type="eggNOG" id="arCOG02199">
    <property type="taxonomic scope" value="Archaea"/>
</dbReference>
<protein>
    <recommendedName>
        <fullName evidence="3">2-polyprenylphenol hydroxylase</fullName>
    </recommendedName>
</protein>
<keyword evidence="2" id="KW-1185">Reference proteome</keyword>
<proteinExistence type="predicted"/>
<dbReference type="GeneID" id="10492516"/>